<evidence type="ECO:0000313" key="1">
    <source>
        <dbReference type="EMBL" id="PVH62462.1"/>
    </source>
</evidence>
<name>A0A2T8KJY8_9POAL</name>
<organism evidence="1">
    <name type="scientific">Panicum hallii</name>
    <dbReference type="NCBI Taxonomy" id="206008"/>
    <lineage>
        <taxon>Eukaryota</taxon>
        <taxon>Viridiplantae</taxon>
        <taxon>Streptophyta</taxon>
        <taxon>Embryophyta</taxon>
        <taxon>Tracheophyta</taxon>
        <taxon>Spermatophyta</taxon>
        <taxon>Magnoliopsida</taxon>
        <taxon>Liliopsida</taxon>
        <taxon>Poales</taxon>
        <taxon>Poaceae</taxon>
        <taxon>PACMAD clade</taxon>
        <taxon>Panicoideae</taxon>
        <taxon>Panicodae</taxon>
        <taxon>Paniceae</taxon>
        <taxon>Panicinae</taxon>
        <taxon>Panicum</taxon>
        <taxon>Panicum sect. Panicum</taxon>
    </lineage>
</organism>
<dbReference type="EMBL" id="CM008048">
    <property type="protein sequence ID" value="PVH62462.1"/>
    <property type="molecule type" value="Genomic_DNA"/>
</dbReference>
<proteinExistence type="predicted"/>
<gene>
    <name evidence="1" type="ORF">PAHAL_3G300000</name>
</gene>
<protein>
    <submittedName>
        <fullName evidence="1">Uncharacterized protein</fullName>
    </submittedName>
</protein>
<accession>A0A2T8KJY8</accession>
<sequence length="50" mass="5460">MEERAMAAGVNDNRATRSPIMPEQISAVDLFAQENDAHVPHSFFACALLS</sequence>
<dbReference type="AlphaFoldDB" id="A0A2T8KJY8"/>
<dbReference type="Proteomes" id="UP000243499">
    <property type="component" value="Chromosome 3"/>
</dbReference>
<dbReference type="Gramene" id="PVH62462">
    <property type="protein sequence ID" value="PVH62462"/>
    <property type="gene ID" value="PAHAL_3G300000"/>
</dbReference>
<reference evidence="1" key="1">
    <citation type="submission" date="2018-04" db="EMBL/GenBank/DDBJ databases">
        <title>WGS assembly of Panicum hallii.</title>
        <authorList>
            <person name="Lovell J."/>
            <person name="Jenkins J."/>
            <person name="Lowry D."/>
            <person name="Mamidi S."/>
            <person name="Sreedasyam A."/>
            <person name="Weng X."/>
            <person name="Barry K."/>
            <person name="Bonette J."/>
            <person name="Campitelli B."/>
            <person name="Daum C."/>
            <person name="Gordon S."/>
            <person name="Gould B."/>
            <person name="Lipzen A."/>
            <person name="Macqueen A."/>
            <person name="Palacio-Mejia J."/>
            <person name="Plott C."/>
            <person name="Shakirov E."/>
            <person name="Shu S."/>
            <person name="Yoshinaga Y."/>
            <person name="Zane M."/>
            <person name="Rokhsar D."/>
            <person name="Grimwood J."/>
            <person name="Schmutz J."/>
            <person name="Juenger T."/>
        </authorList>
    </citation>
    <scope>NUCLEOTIDE SEQUENCE [LARGE SCALE GENOMIC DNA]</scope>
    <source>
        <strain evidence="1">FIL2</strain>
    </source>
</reference>